<proteinExistence type="predicted"/>
<sequence length="123" mass="13809">MHLVQEEWQRTSNTLQSFALLMLKRFCYLKTGDPFKSDFRFWNGTLSAGDTHELARVGVLSRKRLCGTLKYPGLRGPQSGINVEMASCTHPAEGRPVELLSHGQTPRNMNIGQGVRRLRAPIA</sequence>
<reference evidence="1" key="1">
    <citation type="submission" date="2023-08" db="EMBL/GenBank/DDBJ databases">
        <title>Reference Genome Resource for the Citrus Pathogen Phytophthora citrophthora.</title>
        <authorList>
            <person name="Moller H."/>
            <person name="Coetzee B."/>
            <person name="Rose L.J."/>
            <person name="Van Niekerk J.M."/>
        </authorList>
    </citation>
    <scope>NUCLEOTIDE SEQUENCE</scope>
    <source>
        <strain evidence="1">STE-U-9442</strain>
    </source>
</reference>
<dbReference type="EMBL" id="JASMQC010000020">
    <property type="protein sequence ID" value="KAK1936970.1"/>
    <property type="molecule type" value="Genomic_DNA"/>
</dbReference>
<keyword evidence="2" id="KW-1185">Reference proteome</keyword>
<evidence type="ECO:0000313" key="2">
    <source>
        <dbReference type="Proteomes" id="UP001259832"/>
    </source>
</evidence>
<accession>A0AAD9GEG4</accession>
<organism evidence="1 2">
    <name type="scientific">Phytophthora citrophthora</name>
    <dbReference type="NCBI Taxonomy" id="4793"/>
    <lineage>
        <taxon>Eukaryota</taxon>
        <taxon>Sar</taxon>
        <taxon>Stramenopiles</taxon>
        <taxon>Oomycota</taxon>
        <taxon>Peronosporomycetes</taxon>
        <taxon>Peronosporales</taxon>
        <taxon>Peronosporaceae</taxon>
        <taxon>Phytophthora</taxon>
    </lineage>
</organism>
<dbReference type="Proteomes" id="UP001259832">
    <property type="component" value="Unassembled WGS sequence"/>
</dbReference>
<name>A0AAD9GEG4_9STRA</name>
<comment type="caution">
    <text evidence="1">The sequence shown here is derived from an EMBL/GenBank/DDBJ whole genome shotgun (WGS) entry which is preliminary data.</text>
</comment>
<gene>
    <name evidence="1" type="ORF">P3T76_009748</name>
</gene>
<dbReference type="AlphaFoldDB" id="A0AAD9GEG4"/>
<protein>
    <submittedName>
        <fullName evidence="1">Uncharacterized protein</fullName>
    </submittedName>
</protein>
<evidence type="ECO:0000313" key="1">
    <source>
        <dbReference type="EMBL" id="KAK1936970.1"/>
    </source>
</evidence>